<organism evidence="1 2">
    <name type="scientific">Natrinema halophilum</name>
    <dbReference type="NCBI Taxonomy" id="1699371"/>
    <lineage>
        <taxon>Archaea</taxon>
        <taxon>Methanobacteriati</taxon>
        <taxon>Methanobacteriota</taxon>
        <taxon>Stenosarchaea group</taxon>
        <taxon>Halobacteria</taxon>
        <taxon>Halobacteriales</taxon>
        <taxon>Natrialbaceae</taxon>
        <taxon>Natrinema</taxon>
    </lineage>
</organism>
<keyword evidence="2" id="KW-1185">Reference proteome</keyword>
<dbReference type="GeneID" id="56032807"/>
<protein>
    <submittedName>
        <fullName evidence="1">Uncharacterized protein</fullName>
    </submittedName>
</protein>
<evidence type="ECO:0000313" key="2">
    <source>
        <dbReference type="Proteomes" id="UP000509241"/>
    </source>
</evidence>
<sequence>MTRTTYQCECGAHIEFKQDLEKEPGTTTPNWKCKDCGTPIPSMTAEKISHQDPS</sequence>
<gene>
    <name evidence="1" type="ORF">HYG82_05910</name>
</gene>
<reference evidence="1 2" key="1">
    <citation type="submission" date="2020-07" db="EMBL/GenBank/DDBJ databases">
        <authorList>
            <person name="Cui H."/>
        </authorList>
    </citation>
    <scope>NUCLEOTIDE SEQUENCE [LARGE SCALE GENOMIC DNA]</scope>
    <source>
        <strain evidence="1 2">YPL8</strain>
    </source>
</reference>
<dbReference type="RefSeq" id="WP_179260152.1">
    <property type="nucleotide sequence ID" value="NZ_CP058601.1"/>
</dbReference>
<evidence type="ECO:0000313" key="1">
    <source>
        <dbReference type="EMBL" id="QLG48413.1"/>
    </source>
</evidence>
<dbReference type="Proteomes" id="UP000509241">
    <property type="component" value="Chromosome"/>
</dbReference>
<dbReference type="KEGG" id="haly:HYG82_05910"/>
<proteinExistence type="predicted"/>
<accession>A0A7D5GMD5</accession>
<dbReference type="EMBL" id="CP058601">
    <property type="protein sequence ID" value="QLG48413.1"/>
    <property type="molecule type" value="Genomic_DNA"/>
</dbReference>
<name>A0A7D5GMD5_9EURY</name>
<dbReference type="OrthoDB" id="333414at2157"/>
<dbReference type="AlphaFoldDB" id="A0A7D5GMD5"/>